<dbReference type="PANTHER" id="PTHR35340:SF6">
    <property type="entry name" value="ASST-DOMAIN-CONTAINING PROTEIN"/>
    <property type="match status" value="1"/>
</dbReference>
<protein>
    <recommendedName>
        <fullName evidence="4">ASST-domain-containing protein</fullName>
    </recommendedName>
</protein>
<organism evidence="2 3">
    <name type="scientific">Cylindrodendrum hubeiense</name>
    <dbReference type="NCBI Taxonomy" id="595255"/>
    <lineage>
        <taxon>Eukaryota</taxon>
        <taxon>Fungi</taxon>
        <taxon>Dikarya</taxon>
        <taxon>Ascomycota</taxon>
        <taxon>Pezizomycotina</taxon>
        <taxon>Sordariomycetes</taxon>
        <taxon>Hypocreomycetidae</taxon>
        <taxon>Hypocreales</taxon>
        <taxon>Nectriaceae</taxon>
        <taxon>Cylindrodendrum</taxon>
    </lineage>
</organism>
<evidence type="ECO:0008006" key="4">
    <source>
        <dbReference type="Google" id="ProtNLM"/>
    </source>
</evidence>
<keyword evidence="1" id="KW-0812">Transmembrane</keyword>
<evidence type="ECO:0000313" key="2">
    <source>
        <dbReference type="EMBL" id="KAF7554909.1"/>
    </source>
</evidence>
<dbReference type="Pfam" id="PF14269">
    <property type="entry name" value="Arylsulfotran_2"/>
    <property type="match status" value="1"/>
</dbReference>
<dbReference type="InterPro" id="IPR039535">
    <property type="entry name" value="ASST-like"/>
</dbReference>
<evidence type="ECO:0000256" key="1">
    <source>
        <dbReference type="SAM" id="Phobius"/>
    </source>
</evidence>
<sequence length="554" mass="61838">MLSSRNSSWTARLIGLGVVANLIFAYWYLFSTPSSFQPPTVVTPPAFPWFPSHAYTQVVYPEDTDIWPYRVYKSSPFTPPYFEITKNGGDIAEGYLFFTPKTRGEKGAQQSLPVIMTSNNDLVYCLDTGTNFNDFRVQSVDGKPYLTGWQGTSKLGHGYGEWFLMDAGYNNQTVHLNGTFNTALKAEPLGLIDFHEHQVTSEGTVLVNAYNTTPFDLRAKSGDSGARWVLDSLIYEIDIKTQEVVFSWSALDHINPMDSRMPLHSYMGDGSEASPYDFFHLNSIQRLSSDTILVSSRHFWACFLISTKTGEIIWTLDGSGEDGVGSFGPLPPDGQFRYQHHARGLNITDNGFLLSLYDNHNMQDDTDAGGSKAILLDVALPPNPAVPPVVLRSMNHPSQIISNSQGNYDAELSNGNQLVVNGLIPVITEYGPSNNSTDIRWEGRFGNDNMVQSYRAFKSRWNATPTHWAPSLVFEKFETNMTAYVSWNGATQVEYWRLYEVDDAGRLKPFGQAVAQGFETVINIPNHLNKTKGIVAAAVQKGQELRLLSNRVIR</sequence>
<dbReference type="InterPro" id="IPR053143">
    <property type="entry name" value="Arylsulfate_ST"/>
</dbReference>
<reference evidence="2" key="1">
    <citation type="submission" date="2020-03" db="EMBL/GenBank/DDBJ databases">
        <title>Draft Genome Sequence of Cylindrodendrum hubeiense.</title>
        <authorList>
            <person name="Buettner E."/>
            <person name="Kellner H."/>
        </authorList>
    </citation>
    <scope>NUCLEOTIDE SEQUENCE</scope>
    <source>
        <strain evidence="2">IHI 201604</strain>
    </source>
</reference>
<accession>A0A9P5HHG5</accession>
<dbReference type="OrthoDB" id="5377172at2759"/>
<keyword evidence="1" id="KW-1133">Transmembrane helix</keyword>
<keyword evidence="3" id="KW-1185">Reference proteome</keyword>
<evidence type="ECO:0000313" key="3">
    <source>
        <dbReference type="Proteomes" id="UP000722485"/>
    </source>
</evidence>
<name>A0A9P5HHG5_9HYPO</name>
<comment type="caution">
    <text evidence="2">The sequence shown here is derived from an EMBL/GenBank/DDBJ whole genome shotgun (WGS) entry which is preliminary data.</text>
</comment>
<dbReference type="AlphaFoldDB" id="A0A9P5HHG5"/>
<feature type="transmembrane region" description="Helical" evidence="1">
    <location>
        <begin position="12"/>
        <end position="30"/>
    </location>
</feature>
<proteinExistence type="predicted"/>
<keyword evidence="1" id="KW-0472">Membrane</keyword>
<dbReference type="PANTHER" id="PTHR35340">
    <property type="entry name" value="PQQ ENZYME REPEAT PROTEIN-RELATED"/>
    <property type="match status" value="1"/>
</dbReference>
<dbReference type="EMBL" id="JAANBB010000026">
    <property type="protein sequence ID" value="KAF7554909.1"/>
    <property type="molecule type" value="Genomic_DNA"/>
</dbReference>
<dbReference type="Proteomes" id="UP000722485">
    <property type="component" value="Unassembled WGS sequence"/>
</dbReference>
<gene>
    <name evidence="2" type="ORF">G7Z17_g2555</name>
</gene>